<reference evidence="1" key="1">
    <citation type="submission" date="2014-11" db="EMBL/GenBank/DDBJ databases">
        <authorList>
            <person name="Amaro Gonzalez C."/>
        </authorList>
    </citation>
    <scope>NUCLEOTIDE SEQUENCE</scope>
</reference>
<dbReference type="AlphaFoldDB" id="A0A0E9XQH3"/>
<organism evidence="1">
    <name type="scientific">Anguilla anguilla</name>
    <name type="common">European freshwater eel</name>
    <name type="synonym">Muraena anguilla</name>
    <dbReference type="NCBI Taxonomy" id="7936"/>
    <lineage>
        <taxon>Eukaryota</taxon>
        <taxon>Metazoa</taxon>
        <taxon>Chordata</taxon>
        <taxon>Craniata</taxon>
        <taxon>Vertebrata</taxon>
        <taxon>Euteleostomi</taxon>
        <taxon>Actinopterygii</taxon>
        <taxon>Neopterygii</taxon>
        <taxon>Teleostei</taxon>
        <taxon>Anguilliformes</taxon>
        <taxon>Anguillidae</taxon>
        <taxon>Anguilla</taxon>
    </lineage>
</organism>
<reference evidence="1" key="2">
    <citation type="journal article" date="2015" name="Fish Shellfish Immunol.">
        <title>Early steps in the European eel (Anguilla anguilla)-Vibrio vulnificus interaction in the gills: Role of the RtxA13 toxin.</title>
        <authorList>
            <person name="Callol A."/>
            <person name="Pajuelo D."/>
            <person name="Ebbesson L."/>
            <person name="Teles M."/>
            <person name="MacKenzie S."/>
            <person name="Amaro C."/>
        </authorList>
    </citation>
    <scope>NUCLEOTIDE SEQUENCE</scope>
</reference>
<proteinExistence type="predicted"/>
<dbReference type="EMBL" id="GBXM01003708">
    <property type="protein sequence ID" value="JAI04870.1"/>
    <property type="molecule type" value="Transcribed_RNA"/>
</dbReference>
<sequence length="32" mass="3556">MLKGVNLGNYTLQALKLSYARCILNNQQSMGL</sequence>
<protein>
    <submittedName>
        <fullName evidence="1">Uncharacterized protein</fullName>
    </submittedName>
</protein>
<accession>A0A0E9XQH3</accession>
<name>A0A0E9XQH3_ANGAN</name>
<evidence type="ECO:0000313" key="1">
    <source>
        <dbReference type="EMBL" id="JAI04870.1"/>
    </source>
</evidence>